<accession>T1ACI6</accession>
<reference evidence="2" key="1">
    <citation type="submission" date="2013-08" db="EMBL/GenBank/DDBJ databases">
        <authorList>
            <person name="Mendez C."/>
            <person name="Richter M."/>
            <person name="Ferrer M."/>
            <person name="Sanchez J."/>
        </authorList>
    </citation>
    <scope>NUCLEOTIDE SEQUENCE</scope>
</reference>
<dbReference type="GO" id="GO:0005829">
    <property type="term" value="C:cytosol"/>
    <property type="evidence" value="ECO:0007669"/>
    <property type="project" value="TreeGrafter"/>
</dbReference>
<comment type="caution">
    <text evidence="2">The sequence shown here is derived from an EMBL/GenBank/DDBJ whole genome shotgun (WGS) entry which is preliminary data.</text>
</comment>
<dbReference type="PANTHER" id="PTHR46832:SF1">
    <property type="entry name" value="5'-METHYLTHIOADENOSINE_S-ADENOSYLHOMOCYSTEINE NUCLEOSIDASE"/>
    <property type="match status" value="1"/>
</dbReference>
<dbReference type="Pfam" id="PF01048">
    <property type="entry name" value="PNP_UDP_1"/>
    <property type="match status" value="1"/>
</dbReference>
<dbReference type="Gene3D" id="3.40.50.1580">
    <property type="entry name" value="Nucleoside phosphorylase domain"/>
    <property type="match status" value="1"/>
</dbReference>
<dbReference type="InterPro" id="IPR000845">
    <property type="entry name" value="Nucleoside_phosphorylase_d"/>
</dbReference>
<keyword evidence="2" id="KW-0808">Transferase</keyword>
<reference evidence="2" key="2">
    <citation type="journal article" date="2014" name="ISME J.">
        <title>Microbial stratification in low pH oxic and suboxic macroscopic growths along an acid mine drainage.</title>
        <authorList>
            <person name="Mendez-Garcia C."/>
            <person name="Mesa V."/>
            <person name="Sprenger R.R."/>
            <person name="Richter M."/>
            <person name="Diez M.S."/>
            <person name="Solano J."/>
            <person name="Bargiela R."/>
            <person name="Golyshina O.V."/>
            <person name="Manteca A."/>
            <person name="Ramos J.L."/>
            <person name="Gallego J.R."/>
            <person name="Llorente I."/>
            <person name="Martins Dos Santos V.A."/>
            <person name="Jensen O.N."/>
            <person name="Pelaez A.I."/>
            <person name="Sanchez J."/>
            <person name="Ferrer M."/>
        </authorList>
    </citation>
    <scope>NUCLEOTIDE SEQUENCE</scope>
</reference>
<dbReference type="PANTHER" id="PTHR46832">
    <property type="entry name" value="5'-METHYLTHIOADENOSINE/S-ADENOSYLHOMOCYSTEINE NUCLEOSIDASE"/>
    <property type="match status" value="1"/>
</dbReference>
<sequence length="191" mass="19597">MLTVSGMGWDGAQAAAQRLARAGATALASVGTAGGLDPALCCGTVLVPREVHALEGQPLAPHAPWRAAVLAALPRDCQVSEGALLTSGDPLGSRLEKAIAWRESGCVAVDMESAAVARFAAAAAVPFVVLRVIVDTAGDELPKPVVAASRGGQLALGRLLWGLALTPWNIAALYRLARRFRTACGVLSRLG</sequence>
<dbReference type="EMBL" id="AUZZ01008222">
    <property type="protein sequence ID" value="EQD38614.1"/>
    <property type="molecule type" value="Genomic_DNA"/>
</dbReference>
<dbReference type="GO" id="GO:0009116">
    <property type="term" value="P:nucleoside metabolic process"/>
    <property type="evidence" value="ECO:0007669"/>
    <property type="project" value="InterPro"/>
</dbReference>
<keyword evidence="2" id="KW-0328">Glycosyltransferase</keyword>
<dbReference type="GO" id="GO:0019284">
    <property type="term" value="P:L-methionine salvage from S-adenosylmethionine"/>
    <property type="evidence" value="ECO:0007669"/>
    <property type="project" value="TreeGrafter"/>
</dbReference>
<evidence type="ECO:0000313" key="2">
    <source>
        <dbReference type="EMBL" id="EQD38614.1"/>
    </source>
</evidence>
<dbReference type="GO" id="GO:0017061">
    <property type="term" value="F:S-methyl-5-thioadenosine phosphorylase activity"/>
    <property type="evidence" value="ECO:0007669"/>
    <property type="project" value="UniProtKB-EC"/>
</dbReference>
<evidence type="ECO:0000259" key="1">
    <source>
        <dbReference type="Pfam" id="PF01048"/>
    </source>
</evidence>
<protein>
    <submittedName>
        <fullName evidence="2">Nucleoside phosphorylase domain protein</fullName>
        <ecNumber evidence="2">2.4.2.28</ecNumber>
    </submittedName>
</protein>
<dbReference type="AlphaFoldDB" id="T1ACI6"/>
<dbReference type="GO" id="GO:0008782">
    <property type="term" value="F:adenosylhomocysteine nucleosidase activity"/>
    <property type="evidence" value="ECO:0007669"/>
    <property type="project" value="TreeGrafter"/>
</dbReference>
<feature type="non-terminal residue" evidence="2">
    <location>
        <position position="191"/>
    </location>
</feature>
<gene>
    <name evidence="2" type="ORF">B2A_11393</name>
</gene>
<proteinExistence type="predicted"/>
<dbReference type="SUPFAM" id="SSF53167">
    <property type="entry name" value="Purine and uridine phosphorylases"/>
    <property type="match status" value="1"/>
</dbReference>
<dbReference type="InterPro" id="IPR035994">
    <property type="entry name" value="Nucleoside_phosphorylase_sf"/>
</dbReference>
<dbReference type="GO" id="GO:0008930">
    <property type="term" value="F:methylthioadenosine nucleosidase activity"/>
    <property type="evidence" value="ECO:0007669"/>
    <property type="project" value="TreeGrafter"/>
</dbReference>
<organism evidence="2">
    <name type="scientific">mine drainage metagenome</name>
    <dbReference type="NCBI Taxonomy" id="410659"/>
    <lineage>
        <taxon>unclassified sequences</taxon>
        <taxon>metagenomes</taxon>
        <taxon>ecological metagenomes</taxon>
    </lineage>
</organism>
<name>T1ACI6_9ZZZZ</name>
<dbReference type="EC" id="2.4.2.28" evidence="2"/>
<feature type="domain" description="Nucleoside phosphorylase" evidence="1">
    <location>
        <begin position="2"/>
        <end position="144"/>
    </location>
</feature>